<organism evidence="1 2">
    <name type="scientific">Sphingobacterium suaedae</name>
    <dbReference type="NCBI Taxonomy" id="1686402"/>
    <lineage>
        <taxon>Bacteria</taxon>
        <taxon>Pseudomonadati</taxon>
        <taxon>Bacteroidota</taxon>
        <taxon>Sphingobacteriia</taxon>
        <taxon>Sphingobacteriales</taxon>
        <taxon>Sphingobacteriaceae</taxon>
        <taxon>Sphingobacterium</taxon>
    </lineage>
</organism>
<protein>
    <recommendedName>
        <fullName evidence="3">DUF4350 domain-containing protein</fullName>
    </recommendedName>
</protein>
<evidence type="ECO:0000313" key="1">
    <source>
        <dbReference type="EMBL" id="MFD2546321.1"/>
    </source>
</evidence>
<sequence length="309" mass="34592">MKISRIRIISTVGVMLFVTSVVTFGQSVADPHFRVRITDPLSETDKGSLIYFDVAHNNPFSIHGQYKAFADVLRADGYRLVECDEKITRDILTQASLYVSVNALNDWTDWKLANQSVYSEEEIEALYRWVHDDGGSLFLITDHMPAAGAIRSLAGRFGFNVINGFTQRMENQPEMFYRRMAQVLASPATDYRNREVDSLRGWGGSAFLAPKEALVFLQLGDQFRLYLPTQEADMRNAQRGSVAYIDGRHLNTGALLACGKGRVCLCSDGSLFAALLHGVNSVPRGMNDPAAKQHIHLLRNIVQWLDGQF</sequence>
<dbReference type="RefSeq" id="WP_380899992.1">
    <property type="nucleotide sequence ID" value="NZ_JBHUEG010000002.1"/>
</dbReference>
<comment type="caution">
    <text evidence="1">The sequence shown here is derived from an EMBL/GenBank/DDBJ whole genome shotgun (WGS) entry which is preliminary data.</text>
</comment>
<dbReference type="Proteomes" id="UP001597545">
    <property type="component" value="Unassembled WGS sequence"/>
</dbReference>
<accession>A0ABW5KFK7</accession>
<dbReference type="EMBL" id="JBHULR010000001">
    <property type="protein sequence ID" value="MFD2546321.1"/>
    <property type="molecule type" value="Genomic_DNA"/>
</dbReference>
<proteinExistence type="predicted"/>
<gene>
    <name evidence="1" type="ORF">ACFSR5_01545</name>
</gene>
<evidence type="ECO:0008006" key="3">
    <source>
        <dbReference type="Google" id="ProtNLM"/>
    </source>
</evidence>
<dbReference type="SUPFAM" id="SSF52317">
    <property type="entry name" value="Class I glutamine amidotransferase-like"/>
    <property type="match status" value="1"/>
</dbReference>
<evidence type="ECO:0000313" key="2">
    <source>
        <dbReference type="Proteomes" id="UP001597545"/>
    </source>
</evidence>
<name>A0ABW5KFK7_9SPHI</name>
<reference evidence="2" key="1">
    <citation type="journal article" date="2019" name="Int. J. Syst. Evol. Microbiol.">
        <title>The Global Catalogue of Microorganisms (GCM) 10K type strain sequencing project: providing services to taxonomists for standard genome sequencing and annotation.</title>
        <authorList>
            <consortium name="The Broad Institute Genomics Platform"/>
            <consortium name="The Broad Institute Genome Sequencing Center for Infectious Disease"/>
            <person name="Wu L."/>
            <person name="Ma J."/>
        </authorList>
    </citation>
    <scope>NUCLEOTIDE SEQUENCE [LARGE SCALE GENOMIC DNA]</scope>
    <source>
        <strain evidence="2">KCTC 42662</strain>
    </source>
</reference>
<keyword evidence="2" id="KW-1185">Reference proteome</keyword>
<dbReference type="InterPro" id="IPR029062">
    <property type="entry name" value="Class_I_gatase-like"/>
</dbReference>